<dbReference type="AlphaFoldDB" id="A0A1H3D859"/>
<dbReference type="STRING" id="660517.SAMN04487946_101423"/>
<feature type="region of interest" description="Disordered" evidence="1">
    <location>
        <begin position="165"/>
        <end position="187"/>
    </location>
</feature>
<feature type="domain" description="CinA C-terminal" evidence="2">
    <location>
        <begin position="10"/>
        <end position="167"/>
    </location>
</feature>
<dbReference type="NCBIfam" id="TIGR00199">
    <property type="entry name" value="PncC_domain"/>
    <property type="match status" value="1"/>
</dbReference>
<dbReference type="Gene3D" id="3.90.950.20">
    <property type="entry name" value="CinA-like"/>
    <property type="match status" value="1"/>
</dbReference>
<evidence type="ECO:0000313" key="3">
    <source>
        <dbReference type="EMBL" id="SDX62643.1"/>
    </source>
</evidence>
<feature type="compositionally biased region" description="Acidic residues" evidence="1">
    <location>
        <begin position="172"/>
        <end position="181"/>
    </location>
</feature>
<evidence type="ECO:0000259" key="2">
    <source>
        <dbReference type="Pfam" id="PF02464"/>
    </source>
</evidence>
<evidence type="ECO:0000256" key="1">
    <source>
        <dbReference type="SAM" id="MobiDB-lite"/>
    </source>
</evidence>
<name>A0A1H3D859_9EURY</name>
<accession>A0A1H3D859</accession>
<dbReference type="EMBL" id="FNPB01000001">
    <property type="protein sequence ID" value="SDX62643.1"/>
    <property type="molecule type" value="Genomic_DNA"/>
</dbReference>
<proteinExistence type="predicted"/>
<dbReference type="Proteomes" id="UP000199170">
    <property type="component" value="Unassembled WGS sequence"/>
</dbReference>
<protein>
    <submittedName>
        <fullName evidence="3">Nicotinamide-nucleotide amidase</fullName>
    </submittedName>
</protein>
<dbReference type="OrthoDB" id="305448at2157"/>
<gene>
    <name evidence="3" type="ORF">SAMN04487946_101423</name>
</gene>
<dbReference type="InterPro" id="IPR036653">
    <property type="entry name" value="CinA-like_C"/>
</dbReference>
<keyword evidence="4" id="KW-1185">Reference proteome</keyword>
<reference evidence="4" key="1">
    <citation type="submission" date="2016-10" db="EMBL/GenBank/DDBJ databases">
        <authorList>
            <person name="Varghese N."/>
            <person name="Submissions S."/>
        </authorList>
    </citation>
    <scope>NUCLEOTIDE SEQUENCE [LARGE SCALE GENOMIC DNA]</scope>
    <source>
        <strain evidence="4">CGMCC 1.10118</strain>
    </source>
</reference>
<dbReference type="Pfam" id="PF02464">
    <property type="entry name" value="CinA"/>
    <property type="match status" value="1"/>
</dbReference>
<dbReference type="RefSeq" id="WP_089764603.1">
    <property type="nucleotide sequence ID" value="NZ_FNPB01000001.1"/>
</dbReference>
<dbReference type="InterPro" id="IPR008136">
    <property type="entry name" value="CinA_C"/>
</dbReference>
<dbReference type="SUPFAM" id="SSF142433">
    <property type="entry name" value="CinA-like"/>
    <property type="match status" value="1"/>
</dbReference>
<evidence type="ECO:0000313" key="4">
    <source>
        <dbReference type="Proteomes" id="UP000199170"/>
    </source>
</evidence>
<sequence>MREFASDPPIEARVGDALREAGATVAVAESCTGGLIGSLLTDVPGSSDYFDRSLVTYSYDAKLTELGVTRESLDDQGAVSEPVAAEMAAGVRDGSGTDWGLATTGIAGPDGGTPEKPVGTVYIGLASRGEWGTGDSYTRVARFEFDGSRTQIKEQIARRALSLLHETVTADSDADDPGPEGDDQRRA</sequence>
<organism evidence="3 4">
    <name type="scientific">Halobellus clavatus</name>
    <dbReference type="NCBI Taxonomy" id="660517"/>
    <lineage>
        <taxon>Archaea</taxon>
        <taxon>Methanobacteriati</taxon>
        <taxon>Methanobacteriota</taxon>
        <taxon>Stenosarchaea group</taxon>
        <taxon>Halobacteria</taxon>
        <taxon>Halobacteriales</taxon>
        <taxon>Haloferacaceae</taxon>
        <taxon>Halobellus</taxon>
    </lineage>
</organism>